<dbReference type="AlphaFoldDB" id="A0A840NGD9"/>
<feature type="transmembrane region" description="Helical" evidence="1">
    <location>
        <begin position="7"/>
        <end position="27"/>
    </location>
</feature>
<proteinExistence type="predicted"/>
<keyword evidence="1" id="KW-0472">Membrane</keyword>
<gene>
    <name evidence="2" type="ORF">BJ969_002401</name>
</gene>
<dbReference type="EMBL" id="JACHIV010000001">
    <property type="protein sequence ID" value="MBB5069313.1"/>
    <property type="molecule type" value="Genomic_DNA"/>
</dbReference>
<comment type="caution">
    <text evidence="2">The sequence shown here is derived from an EMBL/GenBank/DDBJ whole genome shotgun (WGS) entry which is preliminary data.</text>
</comment>
<reference evidence="2 3" key="1">
    <citation type="submission" date="2020-08" db="EMBL/GenBank/DDBJ databases">
        <title>Sequencing the genomes of 1000 actinobacteria strains.</title>
        <authorList>
            <person name="Klenk H.-P."/>
        </authorList>
    </citation>
    <scope>NUCLEOTIDE SEQUENCE [LARGE SCALE GENOMIC DNA]</scope>
    <source>
        <strain evidence="2 3">DSM 45582</strain>
    </source>
</reference>
<organism evidence="2 3">
    <name type="scientific">Saccharopolyspora gloriosae</name>
    <dbReference type="NCBI Taxonomy" id="455344"/>
    <lineage>
        <taxon>Bacteria</taxon>
        <taxon>Bacillati</taxon>
        <taxon>Actinomycetota</taxon>
        <taxon>Actinomycetes</taxon>
        <taxon>Pseudonocardiales</taxon>
        <taxon>Pseudonocardiaceae</taxon>
        <taxon>Saccharopolyspora</taxon>
    </lineage>
</organism>
<name>A0A840NGD9_9PSEU</name>
<protein>
    <submittedName>
        <fullName evidence="2">Uncharacterized protein</fullName>
    </submittedName>
</protein>
<keyword evidence="1" id="KW-0812">Transmembrane</keyword>
<sequence length="61" mass="6531">MSTRSMTLFLIRTLVCLVVVVGAAFYLGWSWPVGIAVGLIALAAVAQGGVILWQRGKNRAQ</sequence>
<evidence type="ECO:0000313" key="2">
    <source>
        <dbReference type="EMBL" id="MBB5069313.1"/>
    </source>
</evidence>
<dbReference type="Proteomes" id="UP000580474">
    <property type="component" value="Unassembled WGS sequence"/>
</dbReference>
<dbReference type="RefSeq" id="WP_184479011.1">
    <property type="nucleotide sequence ID" value="NZ_JACHIV010000001.1"/>
</dbReference>
<evidence type="ECO:0000256" key="1">
    <source>
        <dbReference type="SAM" id="Phobius"/>
    </source>
</evidence>
<feature type="transmembrane region" description="Helical" evidence="1">
    <location>
        <begin position="33"/>
        <end position="53"/>
    </location>
</feature>
<keyword evidence="1" id="KW-1133">Transmembrane helix</keyword>
<accession>A0A840NGD9</accession>
<keyword evidence="3" id="KW-1185">Reference proteome</keyword>
<evidence type="ECO:0000313" key="3">
    <source>
        <dbReference type="Proteomes" id="UP000580474"/>
    </source>
</evidence>